<feature type="transmembrane region" description="Helical" evidence="1">
    <location>
        <begin position="95"/>
        <end position="114"/>
    </location>
</feature>
<proteinExistence type="predicted"/>
<feature type="domain" description="VanZ-like" evidence="2">
    <location>
        <begin position="17"/>
        <end position="141"/>
    </location>
</feature>
<dbReference type="Proteomes" id="UP000184038">
    <property type="component" value="Unassembled WGS sequence"/>
</dbReference>
<feature type="transmembrane region" description="Helical" evidence="1">
    <location>
        <begin position="12"/>
        <end position="30"/>
    </location>
</feature>
<keyword evidence="4" id="KW-1185">Reference proteome</keyword>
<keyword evidence="1" id="KW-0472">Membrane</keyword>
<dbReference type="InterPro" id="IPR006976">
    <property type="entry name" value="VanZ-like"/>
</dbReference>
<sequence length="154" mass="18168">MNRKTKEIIRVLLWIFFIIYMVALTYFLFFSERFGRVMGGEYRYNLQLFREIRRFIVYRREVGFTSFMINIVGNVVAFIPFGFILPAISPRNRKFLNIALLSFELTLSIEIMQLVLQVGTFDVDDIFMNLMGGIIGYILFAVGHRCISGFKKRF</sequence>
<feature type="transmembrane region" description="Helical" evidence="1">
    <location>
        <begin position="67"/>
        <end position="88"/>
    </location>
</feature>
<evidence type="ECO:0000313" key="3">
    <source>
        <dbReference type="EMBL" id="SHM75463.1"/>
    </source>
</evidence>
<protein>
    <submittedName>
        <fullName evidence="3">VanZ like family protein</fullName>
    </submittedName>
</protein>
<dbReference type="STRING" id="1120996.SAMN02746066_03164"/>
<dbReference type="Pfam" id="PF04892">
    <property type="entry name" value="VanZ"/>
    <property type="match status" value="1"/>
</dbReference>
<dbReference type="InterPro" id="IPR053150">
    <property type="entry name" value="Teicoplanin_resist-assoc"/>
</dbReference>
<gene>
    <name evidence="3" type="ORF">SAMN02746066_03164</name>
</gene>
<evidence type="ECO:0000259" key="2">
    <source>
        <dbReference type="Pfam" id="PF04892"/>
    </source>
</evidence>
<reference evidence="3 4" key="1">
    <citation type="submission" date="2016-11" db="EMBL/GenBank/DDBJ databases">
        <authorList>
            <person name="Jaros S."/>
            <person name="Januszkiewicz K."/>
            <person name="Wedrychowicz H."/>
        </authorList>
    </citation>
    <scope>NUCLEOTIDE SEQUENCE [LARGE SCALE GENOMIC DNA]</scope>
    <source>
        <strain evidence="3 4">DSM 15930</strain>
    </source>
</reference>
<keyword evidence="1" id="KW-1133">Transmembrane helix</keyword>
<feature type="transmembrane region" description="Helical" evidence="1">
    <location>
        <begin position="126"/>
        <end position="147"/>
    </location>
</feature>
<dbReference type="AlphaFoldDB" id="A0A1M7LBD5"/>
<name>A0A1M7LBD5_9FIRM</name>
<dbReference type="OrthoDB" id="9805025at2"/>
<organism evidence="3 4">
    <name type="scientific">Anaerosporobacter mobilis DSM 15930</name>
    <dbReference type="NCBI Taxonomy" id="1120996"/>
    <lineage>
        <taxon>Bacteria</taxon>
        <taxon>Bacillati</taxon>
        <taxon>Bacillota</taxon>
        <taxon>Clostridia</taxon>
        <taxon>Lachnospirales</taxon>
        <taxon>Lachnospiraceae</taxon>
        <taxon>Anaerosporobacter</taxon>
    </lineage>
</organism>
<accession>A0A1M7LBD5</accession>
<dbReference type="PANTHER" id="PTHR36834:SF1">
    <property type="entry name" value="INTEGRAL MEMBRANE PROTEIN"/>
    <property type="match status" value="1"/>
</dbReference>
<dbReference type="EMBL" id="FRCP01000016">
    <property type="protein sequence ID" value="SHM75463.1"/>
    <property type="molecule type" value="Genomic_DNA"/>
</dbReference>
<evidence type="ECO:0000256" key="1">
    <source>
        <dbReference type="SAM" id="Phobius"/>
    </source>
</evidence>
<keyword evidence="1" id="KW-0812">Transmembrane</keyword>
<dbReference type="PANTHER" id="PTHR36834">
    <property type="entry name" value="MEMBRANE PROTEIN-RELATED"/>
    <property type="match status" value="1"/>
</dbReference>
<evidence type="ECO:0000313" key="4">
    <source>
        <dbReference type="Proteomes" id="UP000184038"/>
    </source>
</evidence>